<keyword evidence="2" id="KW-1185">Reference proteome</keyword>
<accession>A0A7L8AF35</accession>
<dbReference type="Proteomes" id="UP000516764">
    <property type="component" value="Chromosome"/>
</dbReference>
<dbReference type="AlphaFoldDB" id="A0A7L8AF35"/>
<proteinExistence type="predicted"/>
<dbReference type="RefSeq" id="WP_088354324.1">
    <property type="nucleotide sequence ID" value="NZ_CP061813.1"/>
</dbReference>
<organism evidence="1 2">
    <name type="scientific">Polaribacter haliotis</name>
    <dbReference type="NCBI Taxonomy" id="1888915"/>
    <lineage>
        <taxon>Bacteria</taxon>
        <taxon>Pseudomonadati</taxon>
        <taxon>Bacteroidota</taxon>
        <taxon>Flavobacteriia</taxon>
        <taxon>Flavobacteriales</taxon>
        <taxon>Flavobacteriaceae</taxon>
    </lineage>
</organism>
<name>A0A7L8AF35_9FLAO</name>
<evidence type="ECO:0000313" key="2">
    <source>
        <dbReference type="Proteomes" id="UP000516764"/>
    </source>
</evidence>
<dbReference type="EMBL" id="CP061813">
    <property type="protein sequence ID" value="QOD60625.1"/>
    <property type="molecule type" value="Genomic_DNA"/>
</dbReference>
<evidence type="ECO:0000313" key="1">
    <source>
        <dbReference type="EMBL" id="QOD60625.1"/>
    </source>
</evidence>
<gene>
    <name evidence="1" type="ORF">H9I45_14995</name>
</gene>
<protein>
    <submittedName>
        <fullName evidence="1">Uncharacterized protein</fullName>
    </submittedName>
</protein>
<sequence>MKKKINKLKKHVISAGVPVEKQKAVKVYLSIVLLGNKMPEVADYFGLTELKVQSILTKGAFRLENNKAFRVVMHKISKAYMFNEELELVA</sequence>
<dbReference type="KEGG" id="phal:H9I45_14995"/>
<reference evidence="1 2" key="1">
    <citation type="journal article" date="2016" name="Int. J. Syst. Evol. Microbiol.">
        <title>Polaribacter haliotis sp. nov., isolated from the gut of abalone Haliotis discus hannai.</title>
        <authorList>
            <person name="Kim Y.O."/>
            <person name="Park I.S."/>
            <person name="Park S."/>
            <person name="Nam B.H."/>
            <person name="Park J.M."/>
            <person name="Kim D.G."/>
            <person name="Yoon J.H."/>
        </authorList>
    </citation>
    <scope>NUCLEOTIDE SEQUENCE [LARGE SCALE GENOMIC DNA]</scope>
    <source>
        <strain evidence="1 2">KCTC 52418</strain>
    </source>
</reference>